<keyword evidence="5" id="KW-0411">Iron-sulfur</keyword>
<protein>
    <submittedName>
        <fullName evidence="8">Fumarate hydratase</fullName>
        <ecNumber evidence="8">4.2.1.2</ecNumber>
    </submittedName>
</protein>
<evidence type="ECO:0000256" key="4">
    <source>
        <dbReference type="ARBA" id="ARBA00023004"/>
    </source>
</evidence>
<dbReference type="NCBIfam" id="NF004885">
    <property type="entry name" value="PRK06246.1"/>
    <property type="match status" value="1"/>
</dbReference>
<reference evidence="8" key="1">
    <citation type="submission" date="2020-08" db="EMBL/GenBank/DDBJ databases">
        <title>Genome public.</title>
        <authorList>
            <person name="Liu C."/>
            <person name="Sun Q."/>
        </authorList>
    </citation>
    <scope>NUCLEOTIDE SEQUENCE</scope>
    <source>
        <strain evidence="8">NSJ-12</strain>
    </source>
</reference>
<dbReference type="GO" id="GO:0004333">
    <property type="term" value="F:fumarate hydratase activity"/>
    <property type="evidence" value="ECO:0007669"/>
    <property type="project" value="UniProtKB-EC"/>
</dbReference>
<feature type="domain" description="Fe-S hydro-lyase tartrate dehydratase alpha-type catalytic" evidence="7">
    <location>
        <begin position="11"/>
        <end position="277"/>
    </location>
</feature>
<evidence type="ECO:0000259" key="7">
    <source>
        <dbReference type="Pfam" id="PF05681"/>
    </source>
</evidence>
<dbReference type="PANTHER" id="PTHR30389">
    <property type="entry name" value="FUMARATE HYDRATASE-RELATED"/>
    <property type="match status" value="1"/>
</dbReference>
<evidence type="ECO:0000313" key="9">
    <source>
        <dbReference type="Proteomes" id="UP000655830"/>
    </source>
</evidence>
<dbReference type="GO" id="GO:0046872">
    <property type="term" value="F:metal ion binding"/>
    <property type="evidence" value="ECO:0007669"/>
    <property type="project" value="UniProtKB-KW"/>
</dbReference>
<dbReference type="EMBL" id="JACRSY010000014">
    <property type="protein sequence ID" value="MBC8579872.1"/>
    <property type="molecule type" value="Genomic_DNA"/>
</dbReference>
<proteinExistence type="inferred from homology"/>
<dbReference type="InterPro" id="IPR051208">
    <property type="entry name" value="Class-I_Fumarase/Tartrate_DH"/>
</dbReference>
<comment type="similarity">
    <text evidence="1">Belongs to the class-I fumarase family.</text>
</comment>
<evidence type="ECO:0000313" key="8">
    <source>
        <dbReference type="EMBL" id="MBC8579872.1"/>
    </source>
</evidence>
<evidence type="ECO:0000256" key="1">
    <source>
        <dbReference type="ARBA" id="ARBA00008876"/>
    </source>
</evidence>
<keyword evidence="3" id="KW-0479">Metal-binding</keyword>
<evidence type="ECO:0000256" key="5">
    <source>
        <dbReference type="ARBA" id="ARBA00023014"/>
    </source>
</evidence>
<keyword evidence="9" id="KW-1185">Reference proteome</keyword>
<dbReference type="NCBIfam" id="TIGR00722">
    <property type="entry name" value="ttdA_fumA_fumB"/>
    <property type="match status" value="1"/>
</dbReference>
<organism evidence="8 9">
    <name type="scientific">Zhenhengia yiwuensis</name>
    <dbReference type="NCBI Taxonomy" id="2763666"/>
    <lineage>
        <taxon>Bacteria</taxon>
        <taxon>Bacillati</taxon>
        <taxon>Bacillota</taxon>
        <taxon>Clostridia</taxon>
        <taxon>Lachnospirales</taxon>
        <taxon>Lachnospiraceae</taxon>
        <taxon>Zhenhengia</taxon>
    </lineage>
</organism>
<dbReference type="RefSeq" id="WP_249332779.1">
    <property type="nucleotide sequence ID" value="NZ_JACRSY010000014.1"/>
</dbReference>
<name>A0A926EKN9_9FIRM</name>
<accession>A0A926EKN9</accession>
<keyword evidence="4" id="KW-0408">Iron</keyword>
<gene>
    <name evidence="8" type="ORF">H8718_10065</name>
</gene>
<dbReference type="PANTHER" id="PTHR30389:SF17">
    <property type="entry name" value="L(+)-TARTRATE DEHYDRATASE SUBUNIT ALPHA-RELATED"/>
    <property type="match status" value="1"/>
</dbReference>
<keyword evidence="6 8" id="KW-0456">Lyase</keyword>
<dbReference type="EC" id="4.2.1.2" evidence="8"/>
<dbReference type="AlphaFoldDB" id="A0A926EKN9"/>
<keyword evidence="2" id="KW-0004">4Fe-4S</keyword>
<evidence type="ECO:0000256" key="2">
    <source>
        <dbReference type="ARBA" id="ARBA00022485"/>
    </source>
</evidence>
<evidence type="ECO:0000256" key="6">
    <source>
        <dbReference type="ARBA" id="ARBA00023239"/>
    </source>
</evidence>
<dbReference type="Proteomes" id="UP000655830">
    <property type="component" value="Unassembled WGS sequence"/>
</dbReference>
<comment type="caution">
    <text evidence="8">The sequence shown here is derived from an EMBL/GenBank/DDBJ whole genome shotgun (WGS) entry which is preliminary data.</text>
</comment>
<dbReference type="InterPro" id="IPR004646">
    <property type="entry name" value="Fe-S_hydro-lyase_TtdA-typ_cat"/>
</dbReference>
<dbReference type="GO" id="GO:0051539">
    <property type="term" value="F:4 iron, 4 sulfur cluster binding"/>
    <property type="evidence" value="ECO:0007669"/>
    <property type="project" value="UniProtKB-KW"/>
</dbReference>
<evidence type="ECO:0000256" key="3">
    <source>
        <dbReference type="ARBA" id="ARBA00022723"/>
    </source>
</evidence>
<dbReference type="Pfam" id="PF05681">
    <property type="entry name" value="Fumerase"/>
    <property type="match status" value="1"/>
</dbReference>
<sequence length="280" mass="30182">MKTIHVNQIVEIVRQMCIDANCNLPNDMLKALEHSRTVEGNALGKEILNDICENAYLAKDEQIPICQDTGTAVVFVSLGQDVRIEGGLLTDAINEGVRQGYKDGYLRKSIVENPLYRKNTGDNTPAVIHYDLVEGDSLEITLAPKGGGSENMSKVYMLTPSQGIQGVENAVIEAVKIAGPNACLPMVVGIGIGGNFEKCTELAKRALVREVGSSNEDIRMKELEHSLLKKINELGIGPQGLGGDISALAVHIETYPCHIASMPLAINIGCHVNRHISACL</sequence>